<dbReference type="AlphaFoldDB" id="A0AA96FDG3"/>
<dbReference type="RefSeq" id="WP_313543342.1">
    <property type="nucleotide sequence ID" value="NZ_CP134880.1"/>
</dbReference>
<organism evidence="5">
    <name type="scientific">Demequina capsici</name>
    <dbReference type="NCBI Taxonomy" id="3075620"/>
    <lineage>
        <taxon>Bacteria</taxon>
        <taxon>Bacillati</taxon>
        <taxon>Actinomycetota</taxon>
        <taxon>Actinomycetes</taxon>
        <taxon>Micrococcales</taxon>
        <taxon>Demequinaceae</taxon>
        <taxon>Demequina</taxon>
    </lineage>
</organism>
<gene>
    <name evidence="5" type="ORF">RN607_14305</name>
</gene>
<dbReference type="SUPFAM" id="SSF140931">
    <property type="entry name" value="Fic-like"/>
    <property type="match status" value="1"/>
</dbReference>
<evidence type="ECO:0000256" key="3">
    <source>
        <dbReference type="SAM" id="MobiDB-lite"/>
    </source>
</evidence>
<evidence type="ECO:0000256" key="1">
    <source>
        <dbReference type="PIRSR" id="PIRSR640198-1"/>
    </source>
</evidence>
<keyword evidence="2" id="KW-0547">Nucleotide-binding</keyword>
<dbReference type="KEGG" id="dcp:RN607_14305"/>
<protein>
    <submittedName>
        <fullName evidence="5">Fic family protein</fullName>
    </submittedName>
</protein>
<accession>A0AA96FDG3</accession>
<dbReference type="Proteomes" id="UP001303408">
    <property type="component" value="Chromosome"/>
</dbReference>
<evidence type="ECO:0000256" key="2">
    <source>
        <dbReference type="PIRSR" id="PIRSR640198-2"/>
    </source>
</evidence>
<name>A0AA96FDG3_9MICO</name>
<dbReference type="Pfam" id="PF02661">
    <property type="entry name" value="Fic"/>
    <property type="match status" value="1"/>
</dbReference>
<feature type="active site" evidence="1">
    <location>
        <position position="258"/>
    </location>
</feature>
<dbReference type="Gene3D" id="1.10.3290.10">
    <property type="entry name" value="Fido-like domain"/>
    <property type="match status" value="1"/>
</dbReference>
<feature type="domain" description="Fido" evidence="4">
    <location>
        <begin position="174"/>
        <end position="321"/>
    </location>
</feature>
<evidence type="ECO:0000313" key="5">
    <source>
        <dbReference type="EMBL" id="WNM27352.1"/>
    </source>
</evidence>
<dbReference type="PROSITE" id="PS51459">
    <property type="entry name" value="FIDO"/>
    <property type="match status" value="1"/>
</dbReference>
<sequence length="431" mass="46457">MEQPRQPAGRPDGGQYGALPPRPEADLDFRAAAPAAWPALTFEDVDWRLSPELEGVVPAYQVARLEARPYQSAVPARIADLDPLVALPATSIEAVSAAAVEISAFDREASALPVPMPTVLLRTESASSSQIEHLTANSRNLAVAALGETAGQNAELVADNASAMTRALDSDGPVTRDQILEIHRVLMERSDPDIAGQFRREPVWIGSPNLSPHGADFIAPRWERIDVCVDDLAAFAARTDVNGLVQAAIVHAQFETIHPFADGNGRTGRAIVHTLLRDAGYTQHATVPISSGLLGDVDGYFRALSAYRDGDPAPIVDTFAASTLRAVANGRTLAAQTSSIHEQWKARIKARSDSGAWRLADHLFAQPVVNSTHVARFLGSSPQGAFNAINTLVEAGVLTQSSRDRRNQLWQAKDVLDVMDEFAARAQRRVR</sequence>
<dbReference type="EMBL" id="CP134880">
    <property type="protein sequence ID" value="WNM27352.1"/>
    <property type="molecule type" value="Genomic_DNA"/>
</dbReference>
<feature type="region of interest" description="Disordered" evidence="3">
    <location>
        <begin position="1"/>
        <end position="24"/>
    </location>
</feature>
<proteinExistence type="predicted"/>
<dbReference type="PANTHER" id="PTHR13504">
    <property type="entry name" value="FIDO DOMAIN-CONTAINING PROTEIN DDB_G0283145"/>
    <property type="match status" value="1"/>
</dbReference>
<evidence type="ECO:0000259" key="4">
    <source>
        <dbReference type="PROSITE" id="PS51459"/>
    </source>
</evidence>
<dbReference type="InterPro" id="IPR003812">
    <property type="entry name" value="Fido"/>
</dbReference>
<reference evidence="5" key="1">
    <citation type="submission" date="2023-09" db="EMBL/GenBank/DDBJ databases">
        <title>Demequina sp. a novel bacteria isolated from Capsicum annuum.</title>
        <authorList>
            <person name="Humaira Z."/>
            <person name="Lee J."/>
            <person name="Cho D."/>
        </authorList>
    </citation>
    <scope>NUCLEOTIDE SEQUENCE</scope>
    <source>
        <strain evidence="5">PMTSA13</strain>
    </source>
</reference>
<feature type="binding site" evidence="2">
    <location>
        <begin position="262"/>
        <end position="269"/>
    </location>
    <ligand>
        <name>ATP</name>
        <dbReference type="ChEBI" id="CHEBI:30616"/>
    </ligand>
</feature>
<dbReference type="GO" id="GO:0005524">
    <property type="term" value="F:ATP binding"/>
    <property type="evidence" value="ECO:0007669"/>
    <property type="project" value="UniProtKB-KW"/>
</dbReference>
<dbReference type="PANTHER" id="PTHR13504:SF38">
    <property type="entry name" value="FIDO DOMAIN-CONTAINING PROTEIN"/>
    <property type="match status" value="1"/>
</dbReference>
<dbReference type="InterPro" id="IPR040198">
    <property type="entry name" value="Fido_containing"/>
</dbReference>
<keyword evidence="2" id="KW-0067">ATP-binding</keyword>
<dbReference type="InterPro" id="IPR036597">
    <property type="entry name" value="Fido-like_dom_sf"/>
</dbReference>